<dbReference type="EMBL" id="RCHU02000016">
    <property type="protein sequence ID" value="KAL3569149.1"/>
    <property type="molecule type" value="Genomic_DNA"/>
</dbReference>
<proteinExistence type="predicted"/>
<accession>A0ACC4AT21</accession>
<comment type="caution">
    <text evidence="1">The sequence shown here is derived from an EMBL/GenBank/DDBJ whole genome shotgun (WGS) entry which is preliminary data.</text>
</comment>
<evidence type="ECO:0000313" key="1">
    <source>
        <dbReference type="EMBL" id="KAL3569149.1"/>
    </source>
</evidence>
<organism evidence="1 2">
    <name type="scientific">Populus alba</name>
    <name type="common">White poplar</name>
    <dbReference type="NCBI Taxonomy" id="43335"/>
    <lineage>
        <taxon>Eukaryota</taxon>
        <taxon>Viridiplantae</taxon>
        <taxon>Streptophyta</taxon>
        <taxon>Embryophyta</taxon>
        <taxon>Tracheophyta</taxon>
        <taxon>Spermatophyta</taxon>
        <taxon>Magnoliopsida</taxon>
        <taxon>eudicotyledons</taxon>
        <taxon>Gunneridae</taxon>
        <taxon>Pentapetalae</taxon>
        <taxon>rosids</taxon>
        <taxon>fabids</taxon>
        <taxon>Malpighiales</taxon>
        <taxon>Salicaceae</taxon>
        <taxon>Saliceae</taxon>
        <taxon>Populus</taxon>
    </lineage>
</organism>
<name>A0ACC4AT21_POPAL</name>
<protein>
    <submittedName>
        <fullName evidence="1">Uncharacterized protein</fullName>
    </submittedName>
</protein>
<sequence>MGTRKNPQKSPAGRGPKENCGWAIGLELQSKNPQKANGISSSALSRRKNVTFREPNYPGSIPSQLRNPGGRLAASRTSFAVRFTLNIDTNVNYYVLLKVNESAGGGGVSLGGDAVQVFADRHVQANRSFDRKLKIEFQSDLEHRLSFIDLLGYNKTQPKKSDRRI</sequence>
<keyword evidence="2" id="KW-1185">Reference proteome</keyword>
<dbReference type="Proteomes" id="UP000309997">
    <property type="component" value="Unassembled WGS sequence"/>
</dbReference>
<gene>
    <name evidence="1" type="ORF">D5086_029039</name>
</gene>
<evidence type="ECO:0000313" key="2">
    <source>
        <dbReference type="Proteomes" id="UP000309997"/>
    </source>
</evidence>
<reference evidence="1 2" key="1">
    <citation type="journal article" date="2024" name="Plant Biotechnol. J.">
        <title>Genome and CRISPR/Cas9 system of a widespread forest tree (Populus alba) in the world.</title>
        <authorList>
            <person name="Liu Y.J."/>
            <person name="Jiang P.F."/>
            <person name="Han X.M."/>
            <person name="Li X.Y."/>
            <person name="Wang H.M."/>
            <person name="Wang Y.J."/>
            <person name="Wang X.X."/>
            <person name="Zeng Q.Y."/>
        </authorList>
    </citation>
    <scope>NUCLEOTIDE SEQUENCE [LARGE SCALE GENOMIC DNA]</scope>
    <source>
        <strain evidence="2">cv. PAL-ZL1</strain>
    </source>
</reference>